<evidence type="ECO:0000256" key="1">
    <source>
        <dbReference type="SAM" id="MobiDB-lite"/>
    </source>
</evidence>
<dbReference type="Pfam" id="PF16093">
    <property type="entry name" value="PAC4"/>
    <property type="match status" value="1"/>
</dbReference>
<dbReference type="PANTHER" id="PTHR33559:SF1">
    <property type="entry name" value="PROTEASOME ASSEMBLY CHAPERONE 4"/>
    <property type="match status" value="1"/>
</dbReference>
<dbReference type="EMBL" id="BDRX01000011">
    <property type="protein sequence ID" value="GBF89530.1"/>
    <property type="molecule type" value="Genomic_DNA"/>
</dbReference>
<feature type="region of interest" description="Disordered" evidence="1">
    <location>
        <begin position="1"/>
        <end position="42"/>
    </location>
</feature>
<dbReference type="InParanoid" id="A0A2V0NVD3"/>
<dbReference type="GO" id="GO:0043248">
    <property type="term" value="P:proteasome assembly"/>
    <property type="evidence" value="ECO:0007669"/>
    <property type="project" value="InterPro"/>
</dbReference>
<evidence type="ECO:0000313" key="3">
    <source>
        <dbReference type="Proteomes" id="UP000247498"/>
    </source>
</evidence>
<dbReference type="FunCoup" id="A0A2V0NVD3">
    <property type="interactions" value="477"/>
</dbReference>
<sequence>MESSGHPPAAQEQQPGAARGASPPAAAAAATPAADGPNAAAPGPGSAARVLCFSETTPSDGRLDFQVIDLGRQLYVWVALGGAKMSNLCFSIQAPSQAGAPATAVLLRGNAGVSGEGLASRLAMRLKRPVLCSCNIPPSADVLQVAAERRLLRELLGTPATAAGGGGGSGAAAAAAAAVS</sequence>
<dbReference type="InterPro" id="IPR032157">
    <property type="entry name" value="PAC4"/>
</dbReference>
<proteinExistence type="predicted"/>
<gene>
    <name evidence="2" type="ORF">Rsub_02248</name>
</gene>
<dbReference type="PANTHER" id="PTHR33559">
    <property type="entry name" value="PROTEASOME ASSEMBLY CHAPERONE 4"/>
    <property type="match status" value="1"/>
</dbReference>
<dbReference type="STRING" id="307507.A0A2V0NVD3"/>
<reference evidence="2 3" key="1">
    <citation type="journal article" date="2018" name="Sci. Rep.">
        <title>Raphidocelis subcapitata (=Pseudokirchneriella subcapitata) provides an insight into genome evolution and environmental adaptations in the Sphaeropleales.</title>
        <authorList>
            <person name="Suzuki S."/>
            <person name="Yamaguchi H."/>
            <person name="Nakajima N."/>
            <person name="Kawachi M."/>
        </authorList>
    </citation>
    <scope>NUCLEOTIDE SEQUENCE [LARGE SCALE GENOMIC DNA]</scope>
    <source>
        <strain evidence="2 3">NIES-35</strain>
    </source>
</reference>
<accession>A0A2V0NVD3</accession>
<dbReference type="AlphaFoldDB" id="A0A2V0NVD3"/>
<organism evidence="2 3">
    <name type="scientific">Raphidocelis subcapitata</name>
    <dbReference type="NCBI Taxonomy" id="307507"/>
    <lineage>
        <taxon>Eukaryota</taxon>
        <taxon>Viridiplantae</taxon>
        <taxon>Chlorophyta</taxon>
        <taxon>core chlorophytes</taxon>
        <taxon>Chlorophyceae</taxon>
        <taxon>CS clade</taxon>
        <taxon>Sphaeropleales</taxon>
        <taxon>Selenastraceae</taxon>
        <taxon>Raphidocelis</taxon>
    </lineage>
</organism>
<dbReference type="OrthoDB" id="368507at2759"/>
<evidence type="ECO:0008006" key="4">
    <source>
        <dbReference type="Google" id="ProtNLM"/>
    </source>
</evidence>
<evidence type="ECO:0000313" key="2">
    <source>
        <dbReference type="EMBL" id="GBF89530.1"/>
    </source>
</evidence>
<protein>
    <recommendedName>
        <fullName evidence="4">Proteasome assembly chaperone 4</fullName>
    </recommendedName>
</protein>
<keyword evidence="3" id="KW-1185">Reference proteome</keyword>
<comment type="caution">
    <text evidence="2">The sequence shown here is derived from an EMBL/GenBank/DDBJ whole genome shotgun (WGS) entry which is preliminary data.</text>
</comment>
<dbReference type="Proteomes" id="UP000247498">
    <property type="component" value="Unassembled WGS sequence"/>
</dbReference>
<name>A0A2V0NVD3_9CHLO</name>